<evidence type="ECO:0000313" key="8">
    <source>
        <dbReference type="Proteomes" id="UP000294902"/>
    </source>
</evidence>
<dbReference type="Pfam" id="PF20256">
    <property type="entry name" value="MoCoBD_2"/>
    <property type="match status" value="1"/>
</dbReference>
<dbReference type="InterPro" id="IPR036010">
    <property type="entry name" value="2Fe-2S_ferredoxin-like_sf"/>
</dbReference>
<dbReference type="Pfam" id="PF02738">
    <property type="entry name" value="MoCoBD_1"/>
    <property type="match status" value="1"/>
</dbReference>
<protein>
    <submittedName>
        <fullName evidence="7">CO/xanthine dehydrogenase Mo-binding subunit</fullName>
    </submittedName>
</protein>
<dbReference type="Pfam" id="PF01315">
    <property type="entry name" value="Ald_Xan_dh_C"/>
    <property type="match status" value="1"/>
</dbReference>
<dbReference type="GO" id="GO:0051537">
    <property type="term" value="F:2 iron, 2 sulfur cluster binding"/>
    <property type="evidence" value="ECO:0007669"/>
    <property type="project" value="InterPro"/>
</dbReference>
<evidence type="ECO:0000256" key="1">
    <source>
        <dbReference type="ARBA" id="ARBA00006849"/>
    </source>
</evidence>
<dbReference type="SUPFAM" id="SSF54665">
    <property type="entry name" value="CO dehydrogenase molybdoprotein N-domain-like"/>
    <property type="match status" value="1"/>
</dbReference>
<dbReference type="Gene3D" id="3.90.1170.50">
    <property type="entry name" value="Aldehyde oxidase/xanthine dehydrogenase, a/b hammerhead"/>
    <property type="match status" value="1"/>
</dbReference>
<comment type="similarity">
    <text evidence="1">Belongs to the xanthine dehydrogenase family.</text>
</comment>
<evidence type="ECO:0000256" key="2">
    <source>
        <dbReference type="ARBA" id="ARBA00022723"/>
    </source>
</evidence>
<proteinExistence type="inferred from homology"/>
<dbReference type="GO" id="GO:0016491">
    <property type="term" value="F:oxidoreductase activity"/>
    <property type="evidence" value="ECO:0007669"/>
    <property type="project" value="UniProtKB-KW"/>
</dbReference>
<dbReference type="PANTHER" id="PTHR11908:SF157">
    <property type="entry name" value="XANTHINE DEHYDROGENASE SUBUNIT D-RELATED"/>
    <property type="match status" value="1"/>
</dbReference>
<sequence>MKITISITVNGILYNKEVDENLSLLRFLREDLGLIGTKNGCGTGHCGTCTVIVNKEAKRSCIVKMGKINNGIVETIEGVSLNDKLNYIQQGFIDEGAVQCGFCTPGMIMATKALLDKIDHPTDDEIKEALKHNICRCTGYITIIKAVQRAAFLKQQMVLEELIITSDNYIGKPVLRKDALSKVKGERVFADDYSEEDMLFGKLVFSKHAHAKIISIDAKKAKIAPGVVTILTGKDVPGINAFGLFESDQPVIAEDEVKFLGEVVAVVYAESSDEAENAAGLIEVEYEVLESVLSPLEAFKEDAPLIHKDKKDNVIHYVNVRKGDIDKGFEDADVVVEGYYYTPAIEHAYLEPEACLAKPESNGTLTVWTGNQGSHAYQEMIARNLNIPLEKVRVIYTPCGGGFGGKEEPTVQIHAALGAYKLGRAVKMVLTREESIRMSTKRHPMHIWMKHAATKEGKLLAMESKVIADAGAYISQTKPVIFRSAVTATGPYVIPNVKADSYGLYTHNNPSGAFRGFGSTQASFAAEIQMDKIAKELNIDSVRLRKLNAFEKGKVTSTGQVLKDGVGYLGTLEAAEKALLKMKKEYEKIFVPAHKKIGFGIASSYKNVGIGTGKLDQAGAIVNVEENGRVTVKMGATDMGQGADTIMAQIAATTLKVPYEIVDVIACDTLICPDGGMTTASRQTYVTGNAVKKASEILKEKLIKYTDGEKITQEALKNAYIIANEKKDHLLVETDYRPPKTYPHEADGNHVPGKPLEAYDIHYSYCFASVAVAVEVDTLSGEVKVLKVSAAQDVGKAIHPQNVTGQIEGAVVMGMGFALSEEFLQDDKEIITNNLNKLKIPKIKDTPDIEAIIVEVPQLEGPFGAKGMGEVGLNPMAPAISNAIYDAVGIRLQSLPMKKEKVLAALKG</sequence>
<dbReference type="SUPFAM" id="SSF56003">
    <property type="entry name" value="Molybdenum cofactor-binding domain"/>
    <property type="match status" value="1"/>
</dbReference>
<dbReference type="OrthoDB" id="9759099at2"/>
<keyword evidence="2" id="KW-0479">Metal-binding</keyword>
<dbReference type="Gene3D" id="1.10.150.120">
    <property type="entry name" value="[2Fe-2S]-binding domain"/>
    <property type="match status" value="1"/>
</dbReference>
<dbReference type="Pfam" id="PF00111">
    <property type="entry name" value="Fer2"/>
    <property type="match status" value="1"/>
</dbReference>
<dbReference type="InterPro" id="IPR036884">
    <property type="entry name" value="2Fe-2S-bd_dom_sf"/>
</dbReference>
<dbReference type="InterPro" id="IPR012675">
    <property type="entry name" value="Beta-grasp_dom_sf"/>
</dbReference>
<dbReference type="Gene3D" id="3.10.20.30">
    <property type="match status" value="1"/>
</dbReference>
<dbReference type="InterPro" id="IPR002888">
    <property type="entry name" value="2Fe-2S-bd"/>
</dbReference>
<evidence type="ECO:0000313" key="7">
    <source>
        <dbReference type="EMBL" id="TCT16747.1"/>
    </source>
</evidence>
<dbReference type="CDD" id="cd00207">
    <property type="entry name" value="fer2"/>
    <property type="match status" value="1"/>
</dbReference>
<dbReference type="InterPro" id="IPR008274">
    <property type="entry name" value="AldOxase/xan_DH_MoCoBD1"/>
</dbReference>
<dbReference type="SUPFAM" id="SSF54292">
    <property type="entry name" value="2Fe-2S ferredoxin-like"/>
    <property type="match status" value="1"/>
</dbReference>
<dbReference type="EMBL" id="SMAL01000001">
    <property type="protein sequence ID" value="TCT16747.1"/>
    <property type="molecule type" value="Genomic_DNA"/>
</dbReference>
<dbReference type="SUPFAM" id="SSF47741">
    <property type="entry name" value="CO dehydrogenase ISP C-domain like"/>
    <property type="match status" value="1"/>
</dbReference>
<gene>
    <name evidence="7" type="ORF">EDC18_10142</name>
</gene>
<dbReference type="Gene3D" id="3.30.365.10">
    <property type="entry name" value="Aldehyde oxidase/xanthine dehydrogenase, molybdopterin binding domain"/>
    <property type="match status" value="4"/>
</dbReference>
<comment type="cofactor">
    <cofactor evidence="5">
        <name>Mo-molybdopterin cytosine dinucleotide</name>
        <dbReference type="ChEBI" id="CHEBI:71308"/>
    </cofactor>
</comment>
<dbReference type="InterPro" id="IPR000674">
    <property type="entry name" value="Ald_Oxase/Xan_DH_a/b"/>
</dbReference>
<dbReference type="RefSeq" id="WP_132249083.1">
    <property type="nucleotide sequence ID" value="NZ_SMAL01000001.1"/>
</dbReference>
<dbReference type="InterPro" id="IPR046867">
    <property type="entry name" value="AldOxase/xan_DH_MoCoBD2"/>
</dbReference>
<dbReference type="FunFam" id="3.30.365.10:FF:000001">
    <property type="entry name" value="Xanthine dehydrogenase oxidase"/>
    <property type="match status" value="1"/>
</dbReference>
<evidence type="ECO:0000259" key="6">
    <source>
        <dbReference type="PROSITE" id="PS51085"/>
    </source>
</evidence>
<dbReference type="PANTHER" id="PTHR11908">
    <property type="entry name" value="XANTHINE DEHYDROGENASE"/>
    <property type="match status" value="1"/>
</dbReference>
<comment type="caution">
    <text evidence="7">The sequence shown here is derived from an EMBL/GenBank/DDBJ whole genome shotgun (WGS) entry which is preliminary data.</text>
</comment>
<dbReference type="InterPro" id="IPR016208">
    <property type="entry name" value="Ald_Oxase/xanthine_DH-like"/>
</dbReference>
<dbReference type="Proteomes" id="UP000294902">
    <property type="component" value="Unassembled WGS sequence"/>
</dbReference>
<keyword evidence="8" id="KW-1185">Reference proteome</keyword>
<dbReference type="AlphaFoldDB" id="A0A4R3MND2"/>
<keyword evidence="4" id="KW-0408">Iron</keyword>
<evidence type="ECO:0000256" key="3">
    <source>
        <dbReference type="ARBA" id="ARBA00023002"/>
    </source>
</evidence>
<organism evidence="7 8">
    <name type="scientific">Natranaerovirga pectinivora</name>
    <dbReference type="NCBI Taxonomy" id="682400"/>
    <lineage>
        <taxon>Bacteria</taxon>
        <taxon>Bacillati</taxon>
        <taxon>Bacillota</taxon>
        <taxon>Clostridia</taxon>
        <taxon>Lachnospirales</taxon>
        <taxon>Natranaerovirgaceae</taxon>
        <taxon>Natranaerovirga</taxon>
    </lineage>
</organism>
<dbReference type="InterPro" id="IPR036856">
    <property type="entry name" value="Ald_Oxase/Xan_DH_a/b_sf"/>
</dbReference>
<feature type="domain" description="2Fe-2S ferredoxin-type" evidence="6">
    <location>
        <begin position="3"/>
        <end position="79"/>
    </location>
</feature>
<dbReference type="GO" id="GO:0005506">
    <property type="term" value="F:iron ion binding"/>
    <property type="evidence" value="ECO:0007669"/>
    <property type="project" value="InterPro"/>
</dbReference>
<dbReference type="InterPro" id="IPR006058">
    <property type="entry name" value="2Fe2S_fd_BS"/>
</dbReference>
<dbReference type="InterPro" id="IPR001041">
    <property type="entry name" value="2Fe-2S_ferredoxin-type"/>
</dbReference>
<keyword evidence="3" id="KW-0560">Oxidoreductase</keyword>
<dbReference type="InterPro" id="IPR037165">
    <property type="entry name" value="AldOxase/xan_DH_Mopterin-bd_sf"/>
</dbReference>
<evidence type="ECO:0000256" key="5">
    <source>
        <dbReference type="ARBA" id="ARBA00053029"/>
    </source>
</evidence>
<reference evidence="7 8" key="1">
    <citation type="submission" date="2019-03" db="EMBL/GenBank/DDBJ databases">
        <title>Genomic Encyclopedia of Type Strains, Phase IV (KMG-IV): sequencing the most valuable type-strain genomes for metagenomic binning, comparative biology and taxonomic classification.</title>
        <authorList>
            <person name="Goeker M."/>
        </authorList>
    </citation>
    <scope>NUCLEOTIDE SEQUENCE [LARGE SCALE GENOMIC DNA]</scope>
    <source>
        <strain evidence="7 8">DSM 24629</strain>
    </source>
</reference>
<dbReference type="SMART" id="SM01008">
    <property type="entry name" value="Ald_Xan_dh_C"/>
    <property type="match status" value="1"/>
</dbReference>
<accession>A0A4R3MND2</accession>
<dbReference type="PROSITE" id="PS51085">
    <property type="entry name" value="2FE2S_FER_2"/>
    <property type="match status" value="1"/>
</dbReference>
<dbReference type="Pfam" id="PF01799">
    <property type="entry name" value="Fer2_2"/>
    <property type="match status" value="1"/>
</dbReference>
<name>A0A4R3MND2_9FIRM</name>
<dbReference type="PROSITE" id="PS00197">
    <property type="entry name" value="2FE2S_FER_1"/>
    <property type="match status" value="1"/>
</dbReference>
<evidence type="ECO:0000256" key="4">
    <source>
        <dbReference type="ARBA" id="ARBA00023004"/>
    </source>
</evidence>